<protein>
    <submittedName>
        <fullName evidence="2">Uncharacterized protein</fullName>
    </submittedName>
</protein>
<reference evidence="2" key="2">
    <citation type="journal article" date="2015" name="Data Brief">
        <title>Shoot transcriptome of the giant reed, Arundo donax.</title>
        <authorList>
            <person name="Barrero R.A."/>
            <person name="Guerrero F.D."/>
            <person name="Moolhuijzen P."/>
            <person name="Goolsby J.A."/>
            <person name="Tidwell J."/>
            <person name="Bellgard S.E."/>
            <person name="Bellgard M.I."/>
        </authorList>
    </citation>
    <scope>NUCLEOTIDE SEQUENCE</scope>
    <source>
        <tissue evidence="2">Shoot tissue taken approximately 20 cm above the soil surface</tissue>
    </source>
</reference>
<sequence length="63" mass="7635">MYIYLRSTMLAGNYIHHAFMFWVLYTINTNNTSLLRSYVFYSIKLPFSVYSLWRKTRASKQVK</sequence>
<name>A0A0A9HEJ9_ARUDO</name>
<feature type="transmembrane region" description="Helical" evidence="1">
    <location>
        <begin position="33"/>
        <end position="53"/>
    </location>
</feature>
<accession>A0A0A9HEJ9</accession>
<organism evidence="2">
    <name type="scientific">Arundo donax</name>
    <name type="common">Giant reed</name>
    <name type="synonym">Donax arundinaceus</name>
    <dbReference type="NCBI Taxonomy" id="35708"/>
    <lineage>
        <taxon>Eukaryota</taxon>
        <taxon>Viridiplantae</taxon>
        <taxon>Streptophyta</taxon>
        <taxon>Embryophyta</taxon>
        <taxon>Tracheophyta</taxon>
        <taxon>Spermatophyta</taxon>
        <taxon>Magnoliopsida</taxon>
        <taxon>Liliopsida</taxon>
        <taxon>Poales</taxon>
        <taxon>Poaceae</taxon>
        <taxon>PACMAD clade</taxon>
        <taxon>Arundinoideae</taxon>
        <taxon>Arundineae</taxon>
        <taxon>Arundo</taxon>
    </lineage>
</organism>
<proteinExistence type="predicted"/>
<dbReference type="EMBL" id="GBRH01164615">
    <property type="protein sequence ID" value="JAE33281.1"/>
    <property type="molecule type" value="Transcribed_RNA"/>
</dbReference>
<dbReference type="AlphaFoldDB" id="A0A0A9HEJ9"/>
<keyword evidence="1" id="KW-1133">Transmembrane helix</keyword>
<reference evidence="2" key="1">
    <citation type="submission" date="2014-09" db="EMBL/GenBank/DDBJ databases">
        <authorList>
            <person name="Magalhaes I.L.F."/>
            <person name="Oliveira U."/>
            <person name="Santos F.R."/>
            <person name="Vidigal T.H.D.A."/>
            <person name="Brescovit A.D."/>
            <person name="Santos A.J."/>
        </authorList>
    </citation>
    <scope>NUCLEOTIDE SEQUENCE</scope>
    <source>
        <tissue evidence="2">Shoot tissue taken approximately 20 cm above the soil surface</tissue>
    </source>
</reference>
<keyword evidence="1" id="KW-0812">Transmembrane</keyword>
<evidence type="ECO:0000256" key="1">
    <source>
        <dbReference type="SAM" id="Phobius"/>
    </source>
</evidence>
<keyword evidence="1" id="KW-0472">Membrane</keyword>
<evidence type="ECO:0000313" key="2">
    <source>
        <dbReference type="EMBL" id="JAE33281.1"/>
    </source>
</evidence>
<feature type="transmembrane region" description="Helical" evidence="1">
    <location>
        <begin position="7"/>
        <end position="27"/>
    </location>
</feature>